<keyword evidence="2" id="KW-1185">Reference proteome</keyword>
<evidence type="ECO:0008006" key="3">
    <source>
        <dbReference type="Google" id="ProtNLM"/>
    </source>
</evidence>
<dbReference type="EMBL" id="AYKW01000068">
    <property type="protein sequence ID" value="PIL23050.1"/>
    <property type="molecule type" value="Genomic_DNA"/>
</dbReference>
<gene>
    <name evidence="1" type="ORF">GSI_14357</name>
</gene>
<proteinExistence type="predicted"/>
<evidence type="ECO:0000313" key="1">
    <source>
        <dbReference type="EMBL" id="PIL23050.1"/>
    </source>
</evidence>
<dbReference type="OrthoDB" id="2798901at2759"/>
<name>A0A2G8RNH7_9APHY</name>
<evidence type="ECO:0000313" key="2">
    <source>
        <dbReference type="Proteomes" id="UP000230002"/>
    </source>
</evidence>
<accession>A0A2G8RNH7</accession>
<comment type="caution">
    <text evidence="1">The sequence shown here is derived from an EMBL/GenBank/DDBJ whole genome shotgun (WGS) entry which is preliminary data.</text>
</comment>
<sequence>MNPLPLVQSRTKAPQALPKFPTEVIEEVINQASDNFDSLRNLSLLCKELLTRARFHLFTGIVIRNVEQMESSREFLDSHPWVPPLVRKVVPTMGELTISNGLKS</sequence>
<reference evidence="1 2" key="1">
    <citation type="journal article" date="2015" name="Sci. Rep.">
        <title>Chromosome-level genome map provides insights into diverse defense mechanisms in the medicinal fungus Ganoderma sinense.</title>
        <authorList>
            <person name="Zhu Y."/>
            <person name="Xu J."/>
            <person name="Sun C."/>
            <person name="Zhou S."/>
            <person name="Xu H."/>
            <person name="Nelson D.R."/>
            <person name="Qian J."/>
            <person name="Song J."/>
            <person name="Luo H."/>
            <person name="Xiang L."/>
            <person name="Li Y."/>
            <person name="Xu Z."/>
            <person name="Ji A."/>
            <person name="Wang L."/>
            <person name="Lu S."/>
            <person name="Hayward A."/>
            <person name="Sun W."/>
            <person name="Li X."/>
            <person name="Schwartz D.C."/>
            <person name="Wang Y."/>
            <person name="Chen S."/>
        </authorList>
    </citation>
    <scope>NUCLEOTIDE SEQUENCE [LARGE SCALE GENOMIC DNA]</scope>
    <source>
        <strain evidence="1 2">ZZ0214-1</strain>
    </source>
</reference>
<dbReference type="Proteomes" id="UP000230002">
    <property type="component" value="Unassembled WGS sequence"/>
</dbReference>
<dbReference type="AlphaFoldDB" id="A0A2G8RNH7"/>
<protein>
    <recommendedName>
        <fullName evidence="3">F-box domain-containing protein</fullName>
    </recommendedName>
</protein>
<organism evidence="1 2">
    <name type="scientific">Ganoderma sinense ZZ0214-1</name>
    <dbReference type="NCBI Taxonomy" id="1077348"/>
    <lineage>
        <taxon>Eukaryota</taxon>
        <taxon>Fungi</taxon>
        <taxon>Dikarya</taxon>
        <taxon>Basidiomycota</taxon>
        <taxon>Agaricomycotina</taxon>
        <taxon>Agaricomycetes</taxon>
        <taxon>Polyporales</taxon>
        <taxon>Polyporaceae</taxon>
        <taxon>Ganoderma</taxon>
    </lineage>
</organism>